<evidence type="ECO:0000256" key="4">
    <source>
        <dbReference type="ARBA" id="ARBA00022640"/>
    </source>
</evidence>
<dbReference type="PANTHER" id="PTHR36895:SF1">
    <property type="entry name" value="YCF23 PROTEIN"/>
    <property type="match status" value="1"/>
</dbReference>
<dbReference type="EMBL" id="MK814699">
    <property type="protein sequence ID" value="QCI07614.1"/>
    <property type="molecule type" value="Genomic_DNA"/>
</dbReference>
<evidence type="ECO:0000256" key="1">
    <source>
        <dbReference type="ARBA" id="ARBA00004474"/>
    </source>
</evidence>
<accession>A0A4D6WUU7</accession>
<keyword evidence="4 5" id="KW-0934">Plastid</keyword>
<dbReference type="AlphaFoldDB" id="A0A4D6WUU7"/>
<dbReference type="SUPFAM" id="SSF51395">
    <property type="entry name" value="FMN-linked oxidoreductases"/>
    <property type="match status" value="1"/>
</dbReference>
<protein>
    <recommendedName>
        <fullName evidence="3">Uncharacterized protein ycf23</fullName>
    </recommendedName>
</protein>
<dbReference type="InterPro" id="IPR007570">
    <property type="entry name" value="Uncharacterised_Ycf23"/>
</dbReference>
<name>A0A4D6WUU7_9FLOR</name>
<reference evidence="5" key="2">
    <citation type="submission" date="2019-04" db="EMBL/GenBank/DDBJ databases">
        <authorList>
            <person name="Pasella M."/>
        </authorList>
    </citation>
    <scope>NUCLEOTIDE SEQUENCE</scope>
    <source>
        <strain evidence="5">PD2930</strain>
    </source>
</reference>
<organism evidence="5">
    <name type="scientific">Nitophyllum punctatum</name>
    <dbReference type="NCBI Taxonomy" id="158729"/>
    <lineage>
        <taxon>Eukaryota</taxon>
        <taxon>Rhodophyta</taxon>
        <taxon>Florideophyceae</taxon>
        <taxon>Rhodymeniophycidae</taxon>
        <taxon>Ceramiales</taxon>
        <taxon>Delesseriaceae</taxon>
        <taxon>Nitophylloideae</taxon>
        <taxon>Nitophyllum</taxon>
    </lineage>
</organism>
<dbReference type="GO" id="GO:0009536">
    <property type="term" value="C:plastid"/>
    <property type="evidence" value="ECO:0007669"/>
    <property type="project" value="UniProtKB-SubCell"/>
</dbReference>
<gene>
    <name evidence="5" type="primary">ycf23</name>
</gene>
<dbReference type="PANTHER" id="PTHR36895">
    <property type="match status" value="1"/>
</dbReference>
<comment type="similarity">
    <text evidence="2">Belongs to the ycf23 family.</text>
</comment>
<sequence length="278" mass="30618">MSILNKKLSSAFKLRSVIKVITGLSNVNLQHIIQITKASEIAGADYIDTIANPKVVRILKSLTKLPICVSSIDPLELYNCILAGADLVEIGNFDIFYKKNILFSSSQILELAIQTRALIKHKDISVTIPSTLNLRSQVYLAKQLEIIGVNIIQTEGFTNYSSRNIIPIINNYLSESILTSIYFSSISLFSTYVISKSVDIPVVSSSGINTLSSIMAFFYGAAGIGLGSSVKIQNGIYGITNYINNIRYGINFIHSYKSKTILFPARSNNKVVSYKNLV</sequence>
<geneLocation type="plastid" evidence="5"/>
<evidence type="ECO:0000256" key="2">
    <source>
        <dbReference type="ARBA" id="ARBA00009664"/>
    </source>
</evidence>
<evidence type="ECO:0000313" key="5">
    <source>
        <dbReference type="EMBL" id="QCI07614.1"/>
    </source>
</evidence>
<proteinExistence type="inferred from homology"/>
<dbReference type="Pfam" id="PF04481">
    <property type="entry name" value="DUF561"/>
    <property type="match status" value="1"/>
</dbReference>
<evidence type="ECO:0000256" key="3">
    <source>
        <dbReference type="ARBA" id="ARBA00021523"/>
    </source>
</evidence>
<reference evidence="5" key="1">
    <citation type="journal article" date="2019" name="Mol. Phylogenet. Evol.">
        <title>Morphological evolution and classification of the red algal order Ceramiales inferred using plastid phylogenomics.</title>
        <authorList>
            <person name="Diaz-Tapia P."/>
            <person name="Pasella M.M."/>
            <person name="Verbruggen H."/>
            <person name="Maggs C.A."/>
        </authorList>
    </citation>
    <scope>NUCLEOTIDE SEQUENCE</scope>
    <source>
        <strain evidence="5">PD2930</strain>
    </source>
</reference>
<comment type="subcellular location">
    <subcellularLocation>
        <location evidence="1">Plastid</location>
    </subcellularLocation>
</comment>